<dbReference type="CDD" id="cd02440">
    <property type="entry name" value="AdoMet_MTases"/>
    <property type="match status" value="1"/>
</dbReference>
<feature type="binding site" evidence="6">
    <location>
        <position position="82"/>
    </location>
    <ligand>
        <name>S-adenosyl-L-methionine</name>
        <dbReference type="ChEBI" id="CHEBI:59789"/>
    </ligand>
</feature>
<evidence type="ECO:0000256" key="4">
    <source>
        <dbReference type="ARBA" id="ARBA00022679"/>
    </source>
</evidence>
<evidence type="ECO:0000313" key="8">
    <source>
        <dbReference type="Proteomes" id="UP000095342"/>
    </source>
</evidence>
<gene>
    <name evidence="6" type="primary">rsmG</name>
    <name evidence="7" type="ORF">BJI67_15685</name>
</gene>
<keyword evidence="4 6" id="KW-0808">Transferase</keyword>
<proteinExistence type="inferred from homology"/>
<dbReference type="InterPro" id="IPR003682">
    <property type="entry name" value="rRNA_ssu_MeTfrase_G"/>
</dbReference>
<feature type="binding site" evidence="6">
    <location>
        <position position="77"/>
    </location>
    <ligand>
        <name>S-adenosyl-L-methionine</name>
        <dbReference type="ChEBI" id="CHEBI:59789"/>
    </ligand>
</feature>
<dbReference type="GO" id="GO:0005829">
    <property type="term" value="C:cytosol"/>
    <property type="evidence" value="ECO:0007669"/>
    <property type="project" value="TreeGrafter"/>
</dbReference>
<dbReference type="Pfam" id="PF02527">
    <property type="entry name" value="GidB"/>
    <property type="match status" value="1"/>
</dbReference>
<evidence type="ECO:0000256" key="1">
    <source>
        <dbReference type="ARBA" id="ARBA00022490"/>
    </source>
</evidence>
<organism evidence="7 8">
    <name type="scientific">Acidihalobacter aeolianus</name>
    <dbReference type="NCBI Taxonomy" id="2792603"/>
    <lineage>
        <taxon>Bacteria</taxon>
        <taxon>Pseudomonadati</taxon>
        <taxon>Pseudomonadota</taxon>
        <taxon>Gammaproteobacteria</taxon>
        <taxon>Chromatiales</taxon>
        <taxon>Ectothiorhodospiraceae</taxon>
        <taxon>Acidihalobacter</taxon>
    </lineage>
</organism>
<comment type="subcellular location">
    <subcellularLocation>
        <location evidence="6">Cytoplasm</location>
    </subcellularLocation>
</comment>
<dbReference type="PANTHER" id="PTHR31760">
    <property type="entry name" value="S-ADENOSYL-L-METHIONINE-DEPENDENT METHYLTRANSFERASES SUPERFAMILY PROTEIN"/>
    <property type="match status" value="1"/>
</dbReference>
<dbReference type="PIRSF" id="PIRSF003078">
    <property type="entry name" value="GidB"/>
    <property type="match status" value="1"/>
</dbReference>
<comment type="similarity">
    <text evidence="6">Belongs to the methyltransferase superfamily. RNA methyltransferase RsmG family.</text>
</comment>
<dbReference type="SUPFAM" id="SSF53335">
    <property type="entry name" value="S-adenosyl-L-methionine-dependent methyltransferases"/>
    <property type="match status" value="1"/>
</dbReference>
<dbReference type="AlphaFoldDB" id="A0A1D8KCK8"/>
<comment type="catalytic activity">
    <reaction evidence="6">
        <text>guanosine(527) in 16S rRNA + S-adenosyl-L-methionine = N(7)-methylguanosine(527) in 16S rRNA + S-adenosyl-L-homocysteine</text>
        <dbReference type="Rhea" id="RHEA:42732"/>
        <dbReference type="Rhea" id="RHEA-COMP:10209"/>
        <dbReference type="Rhea" id="RHEA-COMP:10210"/>
        <dbReference type="ChEBI" id="CHEBI:57856"/>
        <dbReference type="ChEBI" id="CHEBI:59789"/>
        <dbReference type="ChEBI" id="CHEBI:74269"/>
        <dbReference type="ChEBI" id="CHEBI:74480"/>
        <dbReference type="EC" id="2.1.1.170"/>
    </reaction>
</comment>
<keyword evidence="2 6" id="KW-0698">rRNA processing</keyword>
<dbReference type="EMBL" id="CP017448">
    <property type="protein sequence ID" value="AOV18690.1"/>
    <property type="molecule type" value="Genomic_DNA"/>
</dbReference>
<protein>
    <recommendedName>
        <fullName evidence="6">Ribosomal RNA small subunit methyltransferase G</fullName>
        <ecNumber evidence="6">2.1.1.170</ecNumber>
    </recommendedName>
    <alternativeName>
        <fullName evidence="6">16S rRNA 7-methylguanosine methyltransferase</fullName>
        <shortName evidence="6">16S rRNA m7G methyltransferase</shortName>
    </alternativeName>
</protein>
<evidence type="ECO:0000256" key="5">
    <source>
        <dbReference type="ARBA" id="ARBA00022691"/>
    </source>
</evidence>
<dbReference type="HAMAP" id="MF_00074">
    <property type="entry name" value="16SrRNA_methyltr_G"/>
    <property type="match status" value="1"/>
</dbReference>
<keyword evidence="8" id="KW-1185">Reference proteome</keyword>
<dbReference type="RefSeq" id="WP_070074213.1">
    <property type="nucleotide sequence ID" value="NZ_CP017448.1"/>
</dbReference>
<accession>A0A1D8KCK8</accession>
<feature type="binding site" evidence="6">
    <location>
        <begin position="100"/>
        <end position="102"/>
    </location>
    <ligand>
        <name>S-adenosyl-L-methionine</name>
        <dbReference type="ChEBI" id="CHEBI:59789"/>
    </ligand>
</feature>
<comment type="function">
    <text evidence="6">Specifically methylates the N7 position of guanine in position 527 of 16S rRNA.</text>
</comment>
<dbReference type="InterPro" id="IPR029063">
    <property type="entry name" value="SAM-dependent_MTases_sf"/>
</dbReference>
<dbReference type="NCBIfam" id="TIGR00138">
    <property type="entry name" value="rsmG_gidB"/>
    <property type="match status" value="1"/>
</dbReference>
<dbReference type="GO" id="GO:0070043">
    <property type="term" value="F:rRNA (guanine-N7-)-methyltransferase activity"/>
    <property type="evidence" value="ECO:0007669"/>
    <property type="project" value="UniProtKB-UniRule"/>
</dbReference>
<dbReference type="PANTHER" id="PTHR31760:SF0">
    <property type="entry name" value="S-ADENOSYL-L-METHIONINE-DEPENDENT METHYLTRANSFERASES SUPERFAMILY PROTEIN"/>
    <property type="match status" value="1"/>
</dbReference>
<evidence type="ECO:0000256" key="2">
    <source>
        <dbReference type="ARBA" id="ARBA00022552"/>
    </source>
</evidence>
<sequence length="214" mass="23352">MEPAATASLIAGLEALGLDTGAKHLAMLQDYIALMRKWNRVHNLTAIEGDMDTVTHHLLDSLAIQRYLHGNRILDVGSGAGLPGIPLAIYQPSRSFTLLDASAKRVRFLRQCMLQLNLLNITPVHARVERYTLAAGFDTVVSRAFATLADFATAASHLLAPGGRLLAMKGRYPDEELTALPPEFHMLGVHTLNIPGMDAQRHLVEIGWEADAND</sequence>
<evidence type="ECO:0000256" key="3">
    <source>
        <dbReference type="ARBA" id="ARBA00022603"/>
    </source>
</evidence>
<evidence type="ECO:0000313" key="7">
    <source>
        <dbReference type="EMBL" id="AOV18690.1"/>
    </source>
</evidence>
<keyword evidence="1 6" id="KW-0963">Cytoplasm</keyword>
<feature type="binding site" evidence="6">
    <location>
        <position position="143"/>
    </location>
    <ligand>
        <name>S-adenosyl-L-methionine</name>
        <dbReference type="ChEBI" id="CHEBI:59789"/>
    </ligand>
</feature>
<dbReference type="EC" id="2.1.1.170" evidence="6"/>
<reference evidence="7 8" key="1">
    <citation type="submission" date="2016-09" db="EMBL/GenBank/DDBJ databases">
        <title>Acidihalobacter prosperus V6 (DSM14174).</title>
        <authorList>
            <person name="Khaleque H.N."/>
            <person name="Ramsay J.P."/>
            <person name="Murphy R.J.T."/>
            <person name="Kaksonen A.H."/>
            <person name="Boxall N.J."/>
            <person name="Watkin E.L.J."/>
        </authorList>
    </citation>
    <scope>NUCLEOTIDE SEQUENCE [LARGE SCALE GENOMIC DNA]</scope>
    <source>
        <strain evidence="7 8">V6</strain>
    </source>
</reference>
<dbReference type="KEGG" id="aaeo:BJI67_15685"/>
<keyword evidence="5 6" id="KW-0949">S-adenosyl-L-methionine</keyword>
<name>A0A1D8KCK8_9GAMM</name>
<dbReference type="Gene3D" id="3.40.50.150">
    <property type="entry name" value="Vaccinia Virus protein VP39"/>
    <property type="match status" value="1"/>
</dbReference>
<evidence type="ECO:0000256" key="6">
    <source>
        <dbReference type="HAMAP-Rule" id="MF_00074"/>
    </source>
</evidence>
<keyword evidence="3 6" id="KW-0489">Methyltransferase</keyword>
<dbReference type="Proteomes" id="UP000095342">
    <property type="component" value="Chromosome"/>
</dbReference>
<feature type="binding site" evidence="6">
    <location>
        <begin position="128"/>
        <end position="129"/>
    </location>
    <ligand>
        <name>S-adenosyl-L-methionine</name>
        <dbReference type="ChEBI" id="CHEBI:59789"/>
    </ligand>
</feature>